<dbReference type="PANTHER" id="PTHR43877">
    <property type="entry name" value="AMINOALKYLPHOSPHONATE N-ACETYLTRANSFERASE-RELATED-RELATED"/>
    <property type="match status" value="1"/>
</dbReference>
<dbReference type="GO" id="GO:0016747">
    <property type="term" value="F:acyltransferase activity, transferring groups other than amino-acyl groups"/>
    <property type="evidence" value="ECO:0007669"/>
    <property type="project" value="InterPro"/>
</dbReference>
<comment type="caution">
    <text evidence="4">The sequence shown here is derived from an EMBL/GenBank/DDBJ whole genome shotgun (WGS) entry which is preliminary data.</text>
</comment>
<feature type="domain" description="N-acetyltransferase" evidence="3">
    <location>
        <begin position="2"/>
        <end position="153"/>
    </location>
</feature>
<dbReference type="Proteomes" id="UP000642070">
    <property type="component" value="Unassembled WGS sequence"/>
</dbReference>
<protein>
    <recommendedName>
        <fullName evidence="3">N-acetyltransferase domain-containing protein</fullName>
    </recommendedName>
</protein>
<dbReference type="InterPro" id="IPR000182">
    <property type="entry name" value="GNAT_dom"/>
</dbReference>
<sequence length="153" mass="16740">MPAVRRAEPSDLPSLLPLTREFCETDHHDHDEPRIVRALAPLLRDDTHGQVWVVTSSADASVLAGYAVVTWGWSLESGGREALLDEIYVRDRGNGVGEALLRHAMRAAAAAGASAMFLETEAHNARVRKFYARLGFTEESSVWMSGTLTLPPS</sequence>
<keyword evidence="1" id="KW-0808">Transferase</keyword>
<keyword evidence="2" id="KW-0012">Acyltransferase</keyword>
<dbReference type="EMBL" id="BMPI01000056">
    <property type="protein sequence ID" value="GGM67635.1"/>
    <property type="molecule type" value="Genomic_DNA"/>
</dbReference>
<evidence type="ECO:0000313" key="5">
    <source>
        <dbReference type="Proteomes" id="UP000642070"/>
    </source>
</evidence>
<dbReference type="InterPro" id="IPR016181">
    <property type="entry name" value="Acyl_CoA_acyltransferase"/>
</dbReference>
<proteinExistence type="predicted"/>
<dbReference type="Pfam" id="PF00583">
    <property type="entry name" value="Acetyltransf_1"/>
    <property type="match status" value="1"/>
</dbReference>
<evidence type="ECO:0000256" key="2">
    <source>
        <dbReference type="ARBA" id="ARBA00023315"/>
    </source>
</evidence>
<evidence type="ECO:0000313" key="4">
    <source>
        <dbReference type="EMBL" id="GGM67635.1"/>
    </source>
</evidence>
<dbReference type="Gene3D" id="3.40.630.30">
    <property type="match status" value="1"/>
</dbReference>
<evidence type="ECO:0000259" key="3">
    <source>
        <dbReference type="PROSITE" id="PS51186"/>
    </source>
</evidence>
<dbReference type="RefSeq" id="WP_190255435.1">
    <property type="nucleotide sequence ID" value="NZ_BMPI01000056.1"/>
</dbReference>
<evidence type="ECO:0000256" key="1">
    <source>
        <dbReference type="ARBA" id="ARBA00022679"/>
    </source>
</evidence>
<dbReference type="PROSITE" id="PS51186">
    <property type="entry name" value="GNAT"/>
    <property type="match status" value="1"/>
</dbReference>
<dbReference type="SUPFAM" id="SSF55729">
    <property type="entry name" value="Acyl-CoA N-acyltransferases (Nat)"/>
    <property type="match status" value="1"/>
</dbReference>
<gene>
    <name evidence="4" type="ORF">GCM10007977_081780</name>
</gene>
<dbReference type="InterPro" id="IPR050832">
    <property type="entry name" value="Bact_Acetyltransf"/>
</dbReference>
<accession>A0A917X3Y1</accession>
<dbReference type="AlphaFoldDB" id="A0A917X3Y1"/>
<reference evidence="4" key="1">
    <citation type="journal article" date="2014" name="Int. J. Syst. Evol. Microbiol.">
        <title>Complete genome sequence of Corynebacterium casei LMG S-19264T (=DSM 44701T), isolated from a smear-ripened cheese.</title>
        <authorList>
            <consortium name="US DOE Joint Genome Institute (JGI-PGF)"/>
            <person name="Walter F."/>
            <person name="Albersmeier A."/>
            <person name="Kalinowski J."/>
            <person name="Ruckert C."/>
        </authorList>
    </citation>
    <scope>NUCLEOTIDE SEQUENCE</scope>
    <source>
        <strain evidence="4">JCM 19831</strain>
    </source>
</reference>
<organism evidence="4 5">
    <name type="scientific">Dactylosporangium sucinum</name>
    <dbReference type="NCBI Taxonomy" id="1424081"/>
    <lineage>
        <taxon>Bacteria</taxon>
        <taxon>Bacillati</taxon>
        <taxon>Actinomycetota</taxon>
        <taxon>Actinomycetes</taxon>
        <taxon>Micromonosporales</taxon>
        <taxon>Micromonosporaceae</taxon>
        <taxon>Dactylosporangium</taxon>
    </lineage>
</organism>
<reference evidence="4" key="2">
    <citation type="submission" date="2020-09" db="EMBL/GenBank/DDBJ databases">
        <authorList>
            <person name="Sun Q."/>
            <person name="Ohkuma M."/>
        </authorList>
    </citation>
    <scope>NUCLEOTIDE SEQUENCE</scope>
    <source>
        <strain evidence="4">JCM 19831</strain>
    </source>
</reference>
<name>A0A917X3Y1_9ACTN</name>
<keyword evidence="5" id="KW-1185">Reference proteome</keyword>